<reference evidence="1" key="1">
    <citation type="journal article" date="2022" name="Int. J. Mol. Sci.">
        <title>Draft Genome of Tanacetum Coccineum: Genomic Comparison of Closely Related Tanacetum-Family Plants.</title>
        <authorList>
            <person name="Yamashiro T."/>
            <person name="Shiraishi A."/>
            <person name="Nakayama K."/>
            <person name="Satake H."/>
        </authorList>
    </citation>
    <scope>NUCLEOTIDE SEQUENCE</scope>
</reference>
<dbReference type="PANTHER" id="PTHR34072">
    <property type="entry name" value="ENZYMATIC POLYPROTEIN-RELATED"/>
    <property type="match status" value="1"/>
</dbReference>
<dbReference type="Proteomes" id="UP001151760">
    <property type="component" value="Unassembled WGS sequence"/>
</dbReference>
<dbReference type="InterPro" id="IPR043502">
    <property type="entry name" value="DNA/RNA_pol_sf"/>
</dbReference>
<reference evidence="1" key="2">
    <citation type="submission" date="2022-01" db="EMBL/GenBank/DDBJ databases">
        <authorList>
            <person name="Yamashiro T."/>
            <person name="Shiraishi A."/>
            <person name="Satake H."/>
            <person name="Nakayama K."/>
        </authorList>
    </citation>
    <scope>NUCLEOTIDE SEQUENCE</scope>
</reference>
<gene>
    <name evidence="1" type="ORF">Tco_0908907</name>
</gene>
<dbReference type="InterPro" id="IPR043128">
    <property type="entry name" value="Rev_trsase/Diguanyl_cyclase"/>
</dbReference>
<proteinExistence type="predicted"/>
<name>A0ABQ5CQC1_9ASTR</name>
<evidence type="ECO:0008006" key="3">
    <source>
        <dbReference type="Google" id="ProtNLM"/>
    </source>
</evidence>
<dbReference type="PANTHER" id="PTHR34072:SF52">
    <property type="entry name" value="RIBONUCLEASE H"/>
    <property type="match status" value="1"/>
</dbReference>
<evidence type="ECO:0000313" key="1">
    <source>
        <dbReference type="EMBL" id="GJT28632.1"/>
    </source>
</evidence>
<dbReference type="Gene3D" id="3.30.70.270">
    <property type="match status" value="1"/>
</dbReference>
<organism evidence="1 2">
    <name type="scientific">Tanacetum coccineum</name>
    <dbReference type="NCBI Taxonomy" id="301880"/>
    <lineage>
        <taxon>Eukaryota</taxon>
        <taxon>Viridiplantae</taxon>
        <taxon>Streptophyta</taxon>
        <taxon>Embryophyta</taxon>
        <taxon>Tracheophyta</taxon>
        <taxon>Spermatophyta</taxon>
        <taxon>Magnoliopsida</taxon>
        <taxon>eudicotyledons</taxon>
        <taxon>Gunneridae</taxon>
        <taxon>Pentapetalae</taxon>
        <taxon>asterids</taxon>
        <taxon>campanulids</taxon>
        <taxon>Asterales</taxon>
        <taxon>Asteraceae</taxon>
        <taxon>Asteroideae</taxon>
        <taxon>Anthemideae</taxon>
        <taxon>Anthemidinae</taxon>
        <taxon>Tanacetum</taxon>
    </lineage>
</organism>
<evidence type="ECO:0000313" key="2">
    <source>
        <dbReference type="Proteomes" id="UP001151760"/>
    </source>
</evidence>
<protein>
    <recommendedName>
        <fullName evidence="3">Reverse transcriptase domain-containing protein</fullName>
    </recommendedName>
</protein>
<dbReference type="SUPFAM" id="SSF56672">
    <property type="entry name" value="DNA/RNA polymerases"/>
    <property type="match status" value="1"/>
</dbReference>
<dbReference type="EMBL" id="BQNB010014476">
    <property type="protein sequence ID" value="GJT28632.1"/>
    <property type="molecule type" value="Genomic_DNA"/>
</dbReference>
<comment type="caution">
    <text evidence="1">The sequence shown here is derived from an EMBL/GenBank/DDBJ whole genome shotgun (WGS) entry which is preliminary data.</text>
</comment>
<sequence length="350" mass="38986">MGTTITTMEITTITMGMVGTMGVPTRDFKACGPKEYNGKGGAIELTRWIEKMENVLDNSGCSENQKVKYAASLFVIKALTWWNTRIQARGREAAICITWNDFKALLVEEFCPSNEMEKVWKKGFGITNGGATMQHTRIDSMNWPSWSHICNEKRKAVEETSKSGGSIQETMGSELQEWPFNVNVNAVEALQDPKVMTESSSIGKCRGGAVAAGGDNMKMWLTYHWKVVGILRVQGERNLGAAKAFKNAKSGIHVDLGKIEAVKNWKAPTTSSEIRSFLGLAGYYRRFIANFSRIAKPLTSLTQKNQKYVWGVEQEEAFQTLKNNLCDALILSLCDGVEDFVVYYDASNHD</sequence>
<accession>A0ABQ5CQC1</accession>
<keyword evidence="2" id="KW-1185">Reference proteome</keyword>